<organism evidence="1">
    <name type="scientific">uncultured Desulfovibrio sp</name>
    <dbReference type="NCBI Taxonomy" id="167968"/>
    <lineage>
        <taxon>Bacteria</taxon>
        <taxon>Pseudomonadati</taxon>
        <taxon>Thermodesulfobacteriota</taxon>
        <taxon>Desulfovibrionia</taxon>
        <taxon>Desulfovibrionales</taxon>
        <taxon>Desulfovibrionaceae</taxon>
        <taxon>Desulfovibrio</taxon>
        <taxon>environmental samples</taxon>
    </lineage>
</organism>
<dbReference type="EMBL" id="FMJC01000002">
    <property type="protein sequence ID" value="SCM72940.1"/>
    <property type="molecule type" value="Genomic_DNA"/>
</dbReference>
<protein>
    <submittedName>
        <fullName evidence="1">Uncharacterized protein</fullName>
    </submittedName>
</protein>
<dbReference type="AlphaFoldDB" id="A0A212L5Z1"/>
<accession>A0A212L5Z1</accession>
<proteinExistence type="predicted"/>
<reference evidence="1" key="1">
    <citation type="submission" date="2016-08" db="EMBL/GenBank/DDBJ databases">
        <authorList>
            <person name="Seilhamer J.J."/>
        </authorList>
    </citation>
    <scope>NUCLEOTIDE SEQUENCE</scope>
    <source>
        <strain evidence="1">86-1</strain>
    </source>
</reference>
<gene>
    <name evidence="1" type="ORF">KL86DES1_20932</name>
</gene>
<sequence length="60" mass="6665">MKCFVGEESFCKRVSSSTPPPPKTFIVFSSSTTTFLIWKAAKTDPAAKLRLRFHGGVCLR</sequence>
<name>A0A212L5Z1_9BACT</name>
<evidence type="ECO:0000313" key="1">
    <source>
        <dbReference type="EMBL" id="SCM72940.1"/>
    </source>
</evidence>